<dbReference type="STRING" id="546269.HMPREF0389_00297"/>
<proteinExistence type="inferred from homology"/>
<comment type="subcellular location">
    <subcellularLocation>
        <location evidence="2">Cytoplasm</location>
    </subcellularLocation>
</comment>
<dbReference type="Proteomes" id="UP000007468">
    <property type="component" value="Chromosome"/>
</dbReference>
<dbReference type="InterPro" id="IPR009242">
    <property type="entry name" value="DUF896"/>
</dbReference>
<dbReference type="PANTHER" id="PTHR37300">
    <property type="entry name" value="UPF0291 PROTEIN CBO2609/CLC_2481"/>
    <property type="match status" value="1"/>
</dbReference>
<dbReference type="EMBL" id="CP002390">
    <property type="protein sequence ID" value="EFE28382.1"/>
    <property type="molecule type" value="Genomic_DNA"/>
</dbReference>
<dbReference type="PANTHER" id="PTHR37300:SF1">
    <property type="entry name" value="UPF0291 PROTEIN YNZC"/>
    <property type="match status" value="1"/>
</dbReference>
<dbReference type="Gene3D" id="1.10.287.540">
    <property type="entry name" value="Helix hairpin bin"/>
    <property type="match status" value="1"/>
</dbReference>
<evidence type="ECO:0000256" key="1">
    <source>
        <dbReference type="ARBA" id="ARBA00022490"/>
    </source>
</evidence>
<dbReference type="eggNOG" id="COG4224">
    <property type="taxonomic scope" value="Bacteria"/>
</dbReference>
<keyword evidence="4" id="KW-1185">Reference proteome</keyword>
<sequence length="57" mass="6949">MKPELINRINVLAHKSKTEGLTEDEKIEQQQLRKEYLDAFRKNFKKQLDNIEIEYRD</sequence>
<evidence type="ECO:0000313" key="3">
    <source>
        <dbReference type="EMBL" id="EFE28382.1"/>
    </source>
</evidence>
<dbReference type="SUPFAM" id="SSF158221">
    <property type="entry name" value="YnzC-like"/>
    <property type="match status" value="1"/>
</dbReference>
<dbReference type="HAMAP" id="MF_01103">
    <property type="entry name" value="UPF0291"/>
    <property type="match status" value="1"/>
</dbReference>
<evidence type="ECO:0000313" key="4">
    <source>
        <dbReference type="Proteomes" id="UP000007468"/>
    </source>
</evidence>
<comment type="similarity">
    <text evidence="2">Belongs to the UPF0291 family.</text>
</comment>
<dbReference type="PATRIC" id="fig|546269.5.peg.358"/>
<evidence type="ECO:0000256" key="2">
    <source>
        <dbReference type="HAMAP-Rule" id="MF_01103"/>
    </source>
</evidence>
<reference evidence="4" key="1">
    <citation type="submission" date="2010-12" db="EMBL/GenBank/DDBJ databases">
        <title>The genome sequence of Filifactor alocis strain ATCC 35896.</title>
        <authorList>
            <consortium name="The Broad Institute Genome Sequencing Platform"/>
            <person name="Ward D."/>
            <person name="Earl A."/>
            <person name="Feldgarden M."/>
            <person name="Young S.K."/>
            <person name="Gargeya S."/>
            <person name="Zeng Q."/>
            <person name="Alvarado L."/>
            <person name="Berlin A."/>
            <person name="Bochicchio J."/>
            <person name="Chapman S.B."/>
            <person name="Chen Z."/>
            <person name="Freedman E."/>
            <person name="Gellesch M."/>
            <person name="Goldberg J."/>
            <person name="Griggs A."/>
            <person name="Gujja S."/>
            <person name="Heilman E."/>
            <person name="Heiman D."/>
            <person name="Howarth C."/>
            <person name="Mehta T."/>
            <person name="Neiman D."/>
            <person name="Pearson M."/>
            <person name="Roberts A."/>
            <person name="Saif S."/>
            <person name="Shea T."/>
            <person name="Shenoy N."/>
            <person name="Sisk P."/>
            <person name="Stolte C."/>
            <person name="Sykes S."/>
            <person name="White J."/>
            <person name="Yandava C."/>
            <person name="Izard J."/>
            <person name="Blanton J.M."/>
            <person name="Baranova O.V."/>
            <person name="Tanner A.C."/>
            <person name="Dewhirst F.E."/>
            <person name="Haas B."/>
            <person name="Nusbaum C."/>
            <person name="Birren B."/>
        </authorList>
    </citation>
    <scope>NUCLEOTIDE SEQUENCE [LARGE SCALE GENOMIC DNA]</scope>
    <source>
        <strain evidence="4">ATCC 35896 / D40 B5</strain>
    </source>
</reference>
<dbReference type="AlphaFoldDB" id="D6GRU1"/>
<dbReference type="OrthoDB" id="390105at2"/>
<protein>
    <recommendedName>
        <fullName evidence="2">UPF0291 protein HMPREF0389_00297</fullName>
    </recommendedName>
</protein>
<accession>D6GRU1</accession>
<gene>
    <name evidence="3" type="ordered locus">HMPREF0389_00297</name>
</gene>
<dbReference type="Pfam" id="PF05979">
    <property type="entry name" value="DUF896"/>
    <property type="match status" value="1"/>
</dbReference>
<organism evidence="3 4">
    <name type="scientific">Filifactor alocis (strain ATCC 35896 / CCUG 47790 / D40 B5)</name>
    <name type="common">Fusobacterium alocis</name>
    <dbReference type="NCBI Taxonomy" id="546269"/>
    <lineage>
        <taxon>Bacteria</taxon>
        <taxon>Bacillati</taxon>
        <taxon>Bacillota</taxon>
        <taxon>Clostridia</taxon>
        <taxon>Peptostreptococcales</taxon>
        <taxon>Filifactoraceae</taxon>
        <taxon>Filifactor</taxon>
    </lineage>
</organism>
<dbReference type="GO" id="GO:0005737">
    <property type="term" value="C:cytoplasm"/>
    <property type="evidence" value="ECO:0007669"/>
    <property type="project" value="UniProtKB-SubCell"/>
</dbReference>
<name>D6GRU1_FILAD</name>
<dbReference type="RefSeq" id="WP_014262010.1">
    <property type="nucleotide sequence ID" value="NC_016630.1"/>
</dbReference>
<dbReference type="KEGG" id="faa:HMPREF0389_00297"/>
<keyword evidence="1 2" id="KW-0963">Cytoplasm</keyword>